<protein>
    <submittedName>
        <fullName evidence="6">Site-specific integrase</fullName>
    </submittedName>
</protein>
<accession>A0A5R9C311</accession>
<dbReference type="PANTHER" id="PTHR30349:SF64">
    <property type="entry name" value="PROPHAGE INTEGRASE INTD-RELATED"/>
    <property type="match status" value="1"/>
</dbReference>
<dbReference type="Gene3D" id="1.10.150.130">
    <property type="match status" value="1"/>
</dbReference>
<dbReference type="PANTHER" id="PTHR30349">
    <property type="entry name" value="PHAGE INTEGRASE-RELATED"/>
    <property type="match status" value="1"/>
</dbReference>
<dbReference type="Proteomes" id="UP000307201">
    <property type="component" value="Unassembled WGS sequence"/>
</dbReference>
<dbReference type="Pfam" id="PF14659">
    <property type="entry name" value="Phage_int_SAM_3"/>
    <property type="match status" value="1"/>
</dbReference>
<keyword evidence="2" id="KW-0229">DNA integration</keyword>
<dbReference type="InterPro" id="IPR050090">
    <property type="entry name" value="Tyrosine_recombinase_XerCD"/>
</dbReference>
<evidence type="ECO:0000313" key="7">
    <source>
        <dbReference type="Proteomes" id="UP000307201"/>
    </source>
</evidence>
<dbReference type="AlphaFoldDB" id="A0A5R9C311"/>
<evidence type="ECO:0000259" key="5">
    <source>
        <dbReference type="PROSITE" id="PS51898"/>
    </source>
</evidence>
<dbReference type="InterPro" id="IPR011010">
    <property type="entry name" value="DNA_brk_join_enz"/>
</dbReference>
<feature type="domain" description="Tyr recombinase" evidence="5">
    <location>
        <begin position="165"/>
        <end position="364"/>
    </location>
</feature>
<organism evidence="6 7">
    <name type="scientific">Marinilactibacillus psychrotolerans</name>
    <dbReference type="NCBI Taxonomy" id="191770"/>
    <lineage>
        <taxon>Bacteria</taxon>
        <taxon>Bacillati</taxon>
        <taxon>Bacillota</taxon>
        <taxon>Bacilli</taxon>
        <taxon>Lactobacillales</taxon>
        <taxon>Carnobacteriaceae</taxon>
        <taxon>Marinilactibacillus</taxon>
    </lineage>
</organism>
<dbReference type="GO" id="GO:0015074">
    <property type="term" value="P:DNA integration"/>
    <property type="evidence" value="ECO:0007669"/>
    <property type="project" value="UniProtKB-KW"/>
</dbReference>
<evidence type="ECO:0000313" key="6">
    <source>
        <dbReference type="EMBL" id="TLQ07086.1"/>
    </source>
</evidence>
<dbReference type="OrthoDB" id="9803188at2"/>
<gene>
    <name evidence="6" type="ORF">FEZ48_07480</name>
</gene>
<reference evidence="6 7" key="1">
    <citation type="submission" date="2019-05" db="EMBL/GenBank/DDBJ databases">
        <title>The metagenome of a microbial culture collection derived from dairy environment covers the genomic content of the human microbiome.</title>
        <authorList>
            <person name="Roder T."/>
            <person name="Wuthrich D."/>
            <person name="Sattari Z."/>
            <person name="Von Ah U."/>
            <person name="Bar C."/>
            <person name="Ronchi F."/>
            <person name="Macpherson A.J."/>
            <person name="Ganal-Vonarburg S.C."/>
            <person name="Bruggmann R."/>
            <person name="Vergeres G."/>
        </authorList>
    </citation>
    <scope>NUCLEOTIDE SEQUENCE [LARGE SCALE GENOMIC DNA]</scope>
    <source>
        <strain evidence="6 7">FAM 24235</strain>
    </source>
</reference>
<proteinExistence type="inferred from homology"/>
<dbReference type="SUPFAM" id="SSF56349">
    <property type="entry name" value="DNA breaking-rejoining enzymes"/>
    <property type="match status" value="1"/>
</dbReference>
<dbReference type="InterPro" id="IPR002104">
    <property type="entry name" value="Integrase_catalytic"/>
</dbReference>
<dbReference type="InterPro" id="IPR013762">
    <property type="entry name" value="Integrase-like_cat_sf"/>
</dbReference>
<keyword evidence="4" id="KW-0233">DNA recombination</keyword>
<dbReference type="Pfam" id="PF00589">
    <property type="entry name" value="Phage_integrase"/>
    <property type="match status" value="1"/>
</dbReference>
<evidence type="ECO:0000256" key="2">
    <source>
        <dbReference type="ARBA" id="ARBA00022908"/>
    </source>
</evidence>
<name>A0A5R9C311_9LACT</name>
<dbReference type="InterPro" id="IPR004107">
    <property type="entry name" value="Integrase_SAM-like_N"/>
</dbReference>
<dbReference type="EMBL" id="VBTE01000020">
    <property type="protein sequence ID" value="TLQ07086.1"/>
    <property type="molecule type" value="Genomic_DNA"/>
</dbReference>
<keyword evidence="3" id="KW-0238">DNA-binding</keyword>
<evidence type="ECO:0000256" key="1">
    <source>
        <dbReference type="ARBA" id="ARBA00008857"/>
    </source>
</evidence>
<dbReference type="CDD" id="cd01189">
    <property type="entry name" value="INT_ICEBs1_C_like"/>
    <property type="match status" value="1"/>
</dbReference>
<dbReference type="PROSITE" id="PS51898">
    <property type="entry name" value="TYR_RECOMBINASE"/>
    <property type="match status" value="1"/>
</dbReference>
<evidence type="ECO:0000256" key="4">
    <source>
        <dbReference type="ARBA" id="ARBA00023172"/>
    </source>
</evidence>
<dbReference type="Gene3D" id="1.10.443.10">
    <property type="entry name" value="Intergrase catalytic core"/>
    <property type="match status" value="1"/>
</dbReference>
<comment type="caution">
    <text evidence="6">The sequence shown here is derived from an EMBL/GenBank/DDBJ whole genome shotgun (WGS) entry which is preliminary data.</text>
</comment>
<sequence length="371" mass="42669">MAVKKDTDGSWFARVSYKDKQTGKYKTKSQYGFKRKKDADQWERSKKNDLEKGFNIGANPYFFDYYSKWVETYKTSPNVAVRTQNNYLTTMNIIKNYFEHTPIKSINKMNYQAFLNDLSIKNAISTNQKINKHIRACLKDALEDGLVPKDFTQGVTVAGKPVQAEEEKFLSEAEMKKLLLEIRNGMNDQTTTRWMALIQFAGGLRYSEVAGLTYDDFKSQTLRINKAWSFAEKKHVPTKNELKRTIKIEPSIAAEFKSYILRQKKNNLKSGISNKDKLVFISSSDSPPTHAAMNKSLKRACKRADIKEITSHALRHTHVSLLIYHGMDIVSISKRIGHKSPTTTIEKYSHVINELEHRNDEISDKMIASFL</sequence>
<comment type="similarity">
    <text evidence="1">Belongs to the 'phage' integrase family.</text>
</comment>
<dbReference type="Pfam" id="PF14657">
    <property type="entry name" value="Arm-DNA-bind_4"/>
    <property type="match status" value="1"/>
</dbReference>
<dbReference type="GO" id="GO:0003677">
    <property type="term" value="F:DNA binding"/>
    <property type="evidence" value="ECO:0007669"/>
    <property type="project" value="UniProtKB-KW"/>
</dbReference>
<evidence type="ECO:0000256" key="3">
    <source>
        <dbReference type="ARBA" id="ARBA00023125"/>
    </source>
</evidence>
<dbReference type="InterPro" id="IPR010998">
    <property type="entry name" value="Integrase_recombinase_N"/>
</dbReference>
<dbReference type="InterPro" id="IPR028259">
    <property type="entry name" value="AP2-like_int_N"/>
</dbReference>
<dbReference type="GO" id="GO:0006310">
    <property type="term" value="P:DNA recombination"/>
    <property type="evidence" value="ECO:0007669"/>
    <property type="project" value="UniProtKB-KW"/>
</dbReference>
<dbReference type="RefSeq" id="WP_138471941.1">
    <property type="nucleotide sequence ID" value="NZ_VBTE01000020.1"/>
</dbReference>